<gene>
    <name evidence="1" type="ORF">EOE18_02280</name>
</gene>
<proteinExistence type="predicted"/>
<dbReference type="Gene3D" id="3.40.190.10">
    <property type="entry name" value="Periplasmic binding protein-like II"/>
    <property type="match status" value="1"/>
</dbReference>
<dbReference type="SUPFAM" id="SSF53850">
    <property type="entry name" value="Periplasmic binding protein-like II"/>
    <property type="match status" value="1"/>
</dbReference>
<protein>
    <submittedName>
        <fullName evidence="1">ABC transporter substrate-binding protein</fullName>
    </submittedName>
</protein>
<comment type="caution">
    <text evidence="1">The sequence shown here is derived from an EMBL/GenBank/DDBJ whole genome shotgun (WGS) entry which is preliminary data.</text>
</comment>
<keyword evidence="2" id="KW-1185">Reference proteome</keyword>
<name>A0A437ND97_9SPHN</name>
<dbReference type="EMBL" id="SACO01000001">
    <property type="protein sequence ID" value="RVU07919.1"/>
    <property type="molecule type" value="Genomic_DNA"/>
</dbReference>
<reference evidence="1 2" key="1">
    <citation type="submission" date="2019-01" db="EMBL/GenBank/DDBJ databases">
        <authorList>
            <person name="Chen W.-M."/>
        </authorList>
    </citation>
    <scope>NUCLEOTIDE SEQUENCE [LARGE SCALE GENOMIC DNA]</scope>
    <source>
        <strain evidence="1 2">FSY-9</strain>
    </source>
</reference>
<dbReference type="RefSeq" id="WP_127705726.1">
    <property type="nucleotide sequence ID" value="NZ_SACO01000001.1"/>
</dbReference>
<sequence>MITLNFGCLFSDRIEALLTGRLKVEGVHLAISCHEAQGLFRQVLQQQSFDMAELSMGSHIAAVAAGRRDYVALPVFLSRSFRHSNLYIRSDAGINRPQDLASKRIGLVDFQQTAALWLRGLLADDYGVARESIDWVTGGLLKPVLTDRMAMDLPEGIRVARSPETLDSLLASGAIDALISPTAPPCFTQGLAPVTRLWPDPRAEEAAWYAREQVLPIMHVLVVKRALIEAHPDLRGTLQVAFEQALALALDDLAQRDFPKVAIAWLQQQAAEQQATMGQIWTYGLEPNRAVLERMLRYARADGLIARDMAVEELFA</sequence>
<evidence type="ECO:0000313" key="2">
    <source>
        <dbReference type="Proteomes" id="UP000282837"/>
    </source>
</evidence>
<evidence type="ECO:0000313" key="1">
    <source>
        <dbReference type="EMBL" id="RVU07919.1"/>
    </source>
</evidence>
<dbReference type="Proteomes" id="UP000282837">
    <property type="component" value="Unassembled WGS sequence"/>
</dbReference>
<organism evidence="1 2">
    <name type="scientific">Novosphingobium umbonatum</name>
    <dbReference type="NCBI Taxonomy" id="1908524"/>
    <lineage>
        <taxon>Bacteria</taxon>
        <taxon>Pseudomonadati</taxon>
        <taxon>Pseudomonadota</taxon>
        <taxon>Alphaproteobacteria</taxon>
        <taxon>Sphingomonadales</taxon>
        <taxon>Sphingomonadaceae</taxon>
        <taxon>Novosphingobium</taxon>
    </lineage>
</organism>
<dbReference type="AlphaFoldDB" id="A0A437ND97"/>
<accession>A0A437ND97</accession>
<dbReference type="OrthoDB" id="8689594at2"/>